<sequence>MGRFVVTGRSPPCDARGLGPQSPRGGSPERDQRAGALADRNRQARFARFKSAPHRRGAAGRPGGSAVGPRRAGLAAFRLGGRAL</sequence>
<feature type="compositionally biased region" description="Basic residues" evidence="1">
    <location>
        <begin position="43"/>
        <end position="58"/>
    </location>
</feature>
<dbReference type="EMBL" id="EQ982855">
    <property type="protein sequence ID" value="EEF24256.1"/>
    <property type="molecule type" value="Genomic_DNA"/>
</dbReference>
<feature type="region of interest" description="Disordered" evidence="1">
    <location>
        <begin position="1"/>
        <end position="72"/>
    </location>
</feature>
<evidence type="ECO:0000313" key="2">
    <source>
        <dbReference type="EMBL" id="EEF24256.1"/>
    </source>
</evidence>
<organism evidence="2 3">
    <name type="scientific">Ricinus communis</name>
    <name type="common">Castor bean</name>
    <dbReference type="NCBI Taxonomy" id="3988"/>
    <lineage>
        <taxon>Eukaryota</taxon>
        <taxon>Viridiplantae</taxon>
        <taxon>Streptophyta</taxon>
        <taxon>Embryophyta</taxon>
        <taxon>Tracheophyta</taxon>
        <taxon>Spermatophyta</taxon>
        <taxon>Magnoliopsida</taxon>
        <taxon>eudicotyledons</taxon>
        <taxon>Gunneridae</taxon>
        <taxon>Pentapetalae</taxon>
        <taxon>rosids</taxon>
        <taxon>fabids</taxon>
        <taxon>Malpighiales</taxon>
        <taxon>Euphorbiaceae</taxon>
        <taxon>Acalyphoideae</taxon>
        <taxon>Acalypheae</taxon>
        <taxon>Ricinus</taxon>
    </lineage>
</organism>
<gene>
    <name evidence="2" type="ORF">RCOM_1852450</name>
</gene>
<keyword evidence="3" id="KW-1185">Reference proteome</keyword>
<evidence type="ECO:0000256" key="1">
    <source>
        <dbReference type="SAM" id="MobiDB-lite"/>
    </source>
</evidence>
<accession>B9TIQ9</accession>
<dbReference type="AlphaFoldDB" id="B9TIQ9"/>
<proteinExistence type="predicted"/>
<evidence type="ECO:0000313" key="3">
    <source>
        <dbReference type="Proteomes" id="UP000008311"/>
    </source>
</evidence>
<dbReference type="Proteomes" id="UP000008311">
    <property type="component" value="Unassembled WGS sequence"/>
</dbReference>
<name>B9TIQ9_RICCO</name>
<protein>
    <submittedName>
        <fullName evidence="2">Uncharacterized protein</fullName>
    </submittedName>
</protein>
<reference evidence="3" key="1">
    <citation type="journal article" date="2010" name="Nat. Biotechnol.">
        <title>Draft genome sequence of the oilseed species Ricinus communis.</title>
        <authorList>
            <person name="Chan A.P."/>
            <person name="Crabtree J."/>
            <person name="Zhao Q."/>
            <person name="Lorenzi H."/>
            <person name="Orvis J."/>
            <person name="Puiu D."/>
            <person name="Melake-Berhan A."/>
            <person name="Jones K.M."/>
            <person name="Redman J."/>
            <person name="Chen G."/>
            <person name="Cahoon E.B."/>
            <person name="Gedil M."/>
            <person name="Stanke M."/>
            <person name="Haas B.J."/>
            <person name="Wortman J.R."/>
            <person name="Fraser-Liggett C.M."/>
            <person name="Ravel J."/>
            <person name="Rabinowicz P.D."/>
        </authorList>
    </citation>
    <scope>NUCLEOTIDE SEQUENCE [LARGE SCALE GENOMIC DNA]</scope>
    <source>
        <strain evidence="3">cv. Hale</strain>
    </source>
</reference>
<dbReference type="InParanoid" id="B9TIQ9"/>